<reference evidence="8" key="1">
    <citation type="submission" date="2022-07" db="EMBL/GenBank/DDBJ databases">
        <title>Phylogenomic reconstructions and comparative analyses of Kickxellomycotina fungi.</title>
        <authorList>
            <person name="Reynolds N.K."/>
            <person name="Stajich J.E."/>
            <person name="Barry K."/>
            <person name="Grigoriev I.V."/>
            <person name="Crous P."/>
            <person name="Smith M.E."/>
        </authorList>
    </citation>
    <scope>NUCLEOTIDE SEQUENCE</scope>
    <source>
        <strain evidence="8">NBRC 105413</strain>
    </source>
</reference>
<dbReference type="InterPro" id="IPR029063">
    <property type="entry name" value="SAM-dependent_MTases_sf"/>
</dbReference>
<keyword evidence="9" id="KW-1185">Reference proteome</keyword>
<evidence type="ECO:0000256" key="6">
    <source>
        <dbReference type="ARBA" id="ARBA00022691"/>
    </source>
</evidence>
<accession>A0A9W7XLW4</accession>
<gene>
    <name evidence="8" type="ORF">LPJ64_001101</name>
</gene>
<evidence type="ECO:0000313" key="9">
    <source>
        <dbReference type="Proteomes" id="UP001145021"/>
    </source>
</evidence>
<comment type="subcellular location">
    <subcellularLocation>
        <location evidence="1">Cytoplasm</location>
    </subcellularLocation>
</comment>
<evidence type="ECO:0000256" key="3">
    <source>
        <dbReference type="ARBA" id="ARBA00022490"/>
    </source>
</evidence>
<comment type="similarity">
    <text evidence="2 7">Belongs to the methyltransferase superfamily. L-isoaspartyl/D-aspartyl protein methyltransferase family.</text>
</comment>
<dbReference type="PANTHER" id="PTHR11579:SF0">
    <property type="entry name" value="PROTEIN-L-ISOASPARTATE(D-ASPARTATE) O-METHYLTRANSFERASE"/>
    <property type="match status" value="1"/>
</dbReference>
<dbReference type="PROSITE" id="PS01279">
    <property type="entry name" value="PCMT"/>
    <property type="match status" value="1"/>
</dbReference>
<evidence type="ECO:0000256" key="5">
    <source>
        <dbReference type="ARBA" id="ARBA00022679"/>
    </source>
</evidence>
<dbReference type="GO" id="GO:0032259">
    <property type="term" value="P:methylation"/>
    <property type="evidence" value="ECO:0007669"/>
    <property type="project" value="UniProtKB-KW"/>
</dbReference>
<organism evidence="8 9">
    <name type="scientific">Coemansia asiatica</name>
    <dbReference type="NCBI Taxonomy" id="1052880"/>
    <lineage>
        <taxon>Eukaryota</taxon>
        <taxon>Fungi</taxon>
        <taxon>Fungi incertae sedis</taxon>
        <taxon>Zoopagomycota</taxon>
        <taxon>Kickxellomycotina</taxon>
        <taxon>Kickxellomycetes</taxon>
        <taxon>Kickxellales</taxon>
        <taxon>Kickxellaceae</taxon>
        <taxon>Coemansia</taxon>
    </lineage>
</organism>
<keyword evidence="5 7" id="KW-0808">Transferase</keyword>
<keyword evidence="3" id="KW-0963">Cytoplasm</keyword>
<evidence type="ECO:0000256" key="1">
    <source>
        <dbReference type="ARBA" id="ARBA00004496"/>
    </source>
</evidence>
<dbReference type="PANTHER" id="PTHR11579">
    <property type="entry name" value="PROTEIN-L-ISOASPARTATE O-METHYLTRANSFERASE"/>
    <property type="match status" value="1"/>
</dbReference>
<sequence>MAWTCSGKNNDELVTNLQNEHIITNERVVAAMRKVDRAHFADFQPYQDSPQSIGHGATISAPHMHGYALEHLEKYLQPGMKALDVGSGSGYLTACMAAMVGENGRVVGIDHIPELVKASQVALDKHYSQWTESGRIKIVLGDGRQGYMPDAPYDCIHVGAAAPKKPEELLSQLKLPGRMFAPVGTSKQRIVVYDKDANGQIVQEKIMGVLYVPLTDPETQRSQ</sequence>
<dbReference type="EMBL" id="JANBOH010000027">
    <property type="protein sequence ID" value="KAJ1647505.1"/>
    <property type="molecule type" value="Genomic_DNA"/>
</dbReference>
<dbReference type="Proteomes" id="UP001145021">
    <property type="component" value="Unassembled WGS sequence"/>
</dbReference>
<dbReference type="Gene3D" id="3.40.50.150">
    <property type="entry name" value="Vaccinia Virus protein VP39"/>
    <property type="match status" value="1"/>
</dbReference>
<keyword evidence="6 7" id="KW-0949">S-adenosyl-L-methionine</keyword>
<keyword evidence="4 7" id="KW-0489">Methyltransferase</keyword>
<dbReference type="Pfam" id="PF01135">
    <property type="entry name" value="PCMT"/>
    <property type="match status" value="1"/>
</dbReference>
<dbReference type="CDD" id="cd02440">
    <property type="entry name" value="AdoMet_MTases"/>
    <property type="match status" value="1"/>
</dbReference>
<dbReference type="InterPro" id="IPR000682">
    <property type="entry name" value="PCMT"/>
</dbReference>
<protein>
    <recommendedName>
        <fullName evidence="7">Protein-L-isoaspartate O-methyltransferase</fullName>
        <ecNumber evidence="7">2.1.1.77</ecNumber>
    </recommendedName>
</protein>
<dbReference type="GO" id="GO:0004719">
    <property type="term" value="F:protein-L-isoaspartate (D-aspartate) O-methyltransferase activity"/>
    <property type="evidence" value="ECO:0007669"/>
    <property type="project" value="UniProtKB-UniRule"/>
</dbReference>
<evidence type="ECO:0000256" key="2">
    <source>
        <dbReference type="ARBA" id="ARBA00005369"/>
    </source>
</evidence>
<comment type="caution">
    <text evidence="8">The sequence shown here is derived from an EMBL/GenBank/DDBJ whole genome shotgun (WGS) entry which is preliminary data.</text>
</comment>
<evidence type="ECO:0000313" key="8">
    <source>
        <dbReference type="EMBL" id="KAJ1647505.1"/>
    </source>
</evidence>
<dbReference type="FunFam" id="3.40.50.150:FF:000027">
    <property type="entry name" value="Protein-L-isoaspartate O-methyltransferase"/>
    <property type="match status" value="1"/>
</dbReference>
<evidence type="ECO:0000256" key="7">
    <source>
        <dbReference type="RuleBase" id="RU003802"/>
    </source>
</evidence>
<proteinExistence type="inferred from homology"/>
<dbReference type="SUPFAM" id="SSF53335">
    <property type="entry name" value="S-adenosyl-L-methionine-dependent methyltransferases"/>
    <property type="match status" value="1"/>
</dbReference>
<dbReference type="AlphaFoldDB" id="A0A9W7XLW4"/>
<name>A0A9W7XLW4_9FUNG</name>
<dbReference type="GO" id="GO:0005737">
    <property type="term" value="C:cytoplasm"/>
    <property type="evidence" value="ECO:0007669"/>
    <property type="project" value="UniProtKB-SubCell"/>
</dbReference>
<dbReference type="EC" id="2.1.1.77" evidence="7"/>
<comment type="catalytic activity">
    <reaction evidence="7">
        <text>[protein]-L-isoaspartate + S-adenosyl-L-methionine = [protein]-L-isoaspartate alpha-methyl ester + S-adenosyl-L-homocysteine</text>
        <dbReference type="Rhea" id="RHEA:12705"/>
        <dbReference type="Rhea" id="RHEA-COMP:12143"/>
        <dbReference type="Rhea" id="RHEA-COMP:12144"/>
        <dbReference type="ChEBI" id="CHEBI:57856"/>
        <dbReference type="ChEBI" id="CHEBI:59789"/>
        <dbReference type="ChEBI" id="CHEBI:90596"/>
        <dbReference type="ChEBI" id="CHEBI:90598"/>
        <dbReference type="EC" id="2.1.1.77"/>
    </reaction>
</comment>
<dbReference type="NCBIfam" id="TIGR00080">
    <property type="entry name" value="pimt"/>
    <property type="match status" value="1"/>
</dbReference>
<evidence type="ECO:0000256" key="4">
    <source>
        <dbReference type="ARBA" id="ARBA00022603"/>
    </source>
</evidence>